<dbReference type="InterPro" id="IPR028228">
    <property type="entry name" value="Imm53"/>
</dbReference>
<dbReference type="KEGG" id="cfus:CYFUS_004233"/>
<organism evidence="2 3">
    <name type="scientific">Cystobacter fuscus</name>
    <dbReference type="NCBI Taxonomy" id="43"/>
    <lineage>
        <taxon>Bacteria</taxon>
        <taxon>Pseudomonadati</taxon>
        <taxon>Myxococcota</taxon>
        <taxon>Myxococcia</taxon>
        <taxon>Myxococcales</taxon>
        <taxon>Cystobacterineae</taxon>
        <taxon>Archangiaceae</taxon>
        <taxon>Cystobacter</taxon>
    </lineage>
</organism>
<gene>
    <name evidence="2" type="ORF">CYFUS_004233</name>
</gene>
<name>A0A250J5I3_9BACT</name>
<protein>
    <recommendedName>
        <fullName evidence="1">DUF6968 domain-containing protein</fullName>
    </recommendedName>
</protein>
<dbReference type="AlphaFoldDB" id="A0A250J5I3"/>
<evidence type="ECO:0000313" key="3">
    <source>
        <dbReference type="Proteomes" id="UP000217257"/>
    </source>
</evidence>
<feature type="domain" description="DUF6968" evidence="1">
    <location>
        <begin position="14"/>
        <end position="93"/>
    </location>
</feature>
<evidence type="ECO:0000313" key="2">
    <source>
        <dbReference type="EMBL" id="ATB38798.1"/>
    </source>
</evidence>
<proteinExistence type="predicted"/>
<sequence>MSQGVVARRRYDRVDGRGHVEVAFFQPEQDGETGDFRCPFEISGLEGVESIRQQAWGVDSVQALQQAMQGARVALAPHREQLRWLSDSDLGFARYVPNGFGPELDAHFERLIEQEMVRLAPAMKRQWNQEDTLSDMEWLEQWYEAQCREEWAHHQGVNIQSLDNPGWLLKVDLRGTNLEGRMADALVQRTREPPSETNGNQGGDDWMECSIKEGCFIGAGDPRKLRAILNCFRVWARAT</sequence>
<evidence type="ECO:0000259" key="1">
    <source>
        <dbReference type="Pfam" id="PF22302"/>
    </source>
</evidence>
<accession>A0A250J5I3</accession>
<dbReference type="InterPro" id="IPR054241">
    <property type="entry name" value="DUF6968"/>
</dbReference>
<dbReference type="EMBL" id="CP022098">
    <property type="protein sequence ID" value="ATB38798.1"/>
    <property type="molecule type" value="Genomic_DNA"/>
</dbReference>
<dbReference type="Proteomes" id="UP000217257">
    <property type="component" value="Chromosome"/>
</dbReference>
<dbReference type="Pfam" id="PF22302">
    <property type="entry name" value="DUF6968"/>
    <property type="match status" value="1"/>
</dbReference>
<reference evidence="2 3" key="1">
    <citation type="submission" date="2017-06" db="EMBL/GenBank/DDBJ databases">
        <title>Sequencing and comparative analysis of myxobacterial genomes.</title>
        <authorList>
            <person name="Rupp O."/>
            <person name="Goesmann A."/>
            <person name="Sogaard-Andersen L."/>
        </authorList>
    </citation>
    <scope>NUCLEOTIDE SEQUENCE [LARGE SCALE GENOMIC DNA]</scope>
    <source>
        <strain evidence="2 3">DSM 52655</strain>
    </source>
</reference>
<dbReference type="Pfam" id="PF15580">
    <property type="entry name" value="Imm53"/>
    <property type="match status" value="1"/>
</dbReference>